<evidence type="ECO:0000313" key="2">
    <source>
        <dbReference type="Proteomes" id="UP001168575"/>
    </source>
</evidence>
<name>A0AA43U9E4_9ACTN</name>
<evidence type="ECO:0000313" key="1">
    <source>
        <dbReference type="EMBL" id="MDO4842250.1"/>
    </source>
</evidence>
<dbReference type="EMBL" id="JAUMVS010000124">
    <property type="protein sequence ID" value="MDO4842250.1"/>
    <property type="molecule type" value="Genomic_DNA"/>
</dbReference>
<organism evidence="1 2">
    <name type="scientific">Phoenicibacter congonensis</name>
    <dbReference type="NCBI Taxonomy" id="1944646"/>
    <lineage>
        <taxon>Bacteria</taxon>
        <taxon>Bacillati</taxon>
        <taxon>Actinomycetota</taxon>
        <taxon>Coriobacteriia</taxon>
        <taxon>Eggerthellales</taxon>
        <taxon>Eggerthellaceae</taxon>
        <taxon>Phoenicibacter</taxon>
    </lineage>
</organism>
<protein>
    <submittedName>
        <fullName evidence="1">Uncharacterized protein</fullName>
    </submittedName>
</protein>
<dbReference type="AlphaFoldDB" id="A0AA43U9E4"/>
<dbReference type="Proteomes" id="UP001168575">
    <property type="component" value="Unassembled WGS sequence"/>
</dbReference>
<keyword evidence="2" id="KW-1185">Reference proteome</keyword>
<sequence>MKRCPACNGRSFDDAEICYNCFHRFKDDEETAPANETHESFALDVSSAAPSWSEMTREELAQNLNLKVDLKDFNSVDFLYQFNRFLGDYFKSFKCSR</sequence>
<reference evidence="1" key="1">
    <citation type="submission" date="2023-07" db="EMBL/GenBank/DDBJ databases">
        <title>Between Cages and Wild: Unraveling the Impact of Captivity on Animal Microbiomes and Antimicrobial Resistance.</title>
        <authorList>
            <person name="Schmartz G.P."/>
            <person name="Rehner J."/>
            <person name="Schuff M.J."/>
            <person name="Becker S.L."/>
            <person name="Kravczyk M."/>
            <person name="Gurevich A."/>
            <person name="Francke R."/>
            <person name="Mueller R."/>
            <person name="Keller V."/>
            <person name="Keller A."/>
        </authorList>
    </citation>
    <scope>NUCLEOTIDE SEQUENCE</scope>
    <source>
        <strain evidence="1">S12M_St_49</strain>
    </source>
</reference>
<comment type="caution">
    <text evidence="1">The sequence shown here is derived from an EMBL/GenBank/DDBJ whole genome shotgun (WGS) entry which is preliminary data.</text>
</comment>
<accession>A0AA43U9E4</accession>
<gene>
    <name evidence="1" type="ORF">Q3982_06185</name>
</gene>
<proteinExistence type="predicted"/>